<dbReference type="InterPro" id="IPR058649">
    <property type="entry name" value="CzcB_C"/>
</dbReference>
<dbReference type="GO" id="GO:0060003">
    <property type="term" value="P:copper ion export"/>
    <property type="evidence" value="ECO:0007669"/>
    <property type="project" value="TreeGrafter"/>
</dbReference>
<dbReference type="EMBL" id="FOMX01000003">
    <property type="protein sequence ID" value="SFD64520.1"/>
    <property type="molecule type" value="Genomic_DNA"/>
</dbReference>
<dbReference type="InterPro" id="IPR006143">
    <property type="entry name" value="RND_pump_MFP"/>
</dbReference>
<dbReference type="GO" id="GO:0030313">
    <property type="term" value="C:cell envelope"/>
    <property type="evidence" value="ECO:0007669"/>
    <property type="project" value="TreeGrafter"/>
</dbReference>
<keyword evidence="2" id="KW-0813">Transport</keyword>
<dbReference type="AlphaFoldDB" id="A0A1I1U9A8"/>
<keyword evidence="4" id="KW-0105">Cadmium resistance</keyword>
<dbReference type="Gene3D" id="2.40.50.100">
    <property type="match status" value="1"/>
</dbReference>
<dbReference type="GO" id="GO:0022857">
    <property type="term" value="F:transmembrane transporter activity"/>
    <property type="evidence" value="ECO:0007669"/>
    <property type="project" value="InterPro"/>
</dbReference>
<evidence type="ECO:0000256" key="5">
    <source>
        <dbReference type="ARBA" id="ARBA00058766"/>
    </source>
</evidence>
<feature type="domain" description="CzcB-like barrel-sandwich hybrid" evidence="7">
    <location>
        <begin position="101"/>
        <end position="245"/>
    </location>
</feature>
<dbReference type="GO" id="GO:0046686">
    <property type="term" value="P:response to cadmium ion"/>
    <property type="evidence" value="ECO:0007669"/>
    <property type="project" value="UniProtKB-KW"/>
</dbReference>
<dbReference type="Pfam" id="PF25954">
    <property type="entry name" value="Beta-barrel_RND_2"/>
    <property type="match status" value="1"/>
</dbReference>
<accession>A0A1I1U9A8</accession>
<evidence type="ECO:0000313" key="9">
    <source>
        <dbReference type="EMBL" id="SFD64520.1"/>
    </source>
</evidence>
<evidence type="ECO:0000259" key="7">
    <source>
        <dbReference type="Pfam" id="PF25973"/>
    </source>
</evidence>
<reference evidence="10" key="1">
    <citation type="submission" date="2016-10" db="EMBL/GenBank/DDBJ databases">
        <authorList>
            <person name="Varghese N."/>
            <person name="Submissions S."/>
        </authorList>
    </citation>
    <scope>NUCLEOTIDE SEQUENCE [LARGE SCALE GENOMIC DNA]</scope>
    <source>
        <strain evidence="10">ATCC 25963</strain>
    </source>
</reference>
<dbReference type="Gene3D" id="2.40.420.20">
    <property type="match status" value="1"/>
</dbReference>
<dbReference type="NCBIfam" id="TIGR01730">
    <property type="entry name" value="RND_mfp"/>
    <property type="match status" value="1"/>
</dbReference>
<evidence type="ECO:0000313" key="10">
    <source>
        <dbReference type="Proteomes" id="UP000199400"/>
    </source>
</evidence>
<evidence type="ECO:0000256" key="3">
    <source>
        <dbReference type="ARBA" id="ARBA00022833"/>
    </source>
</evidence>
<dbReference type="PANTHER" id="PTHR30097:SF4">
    <property type="entry name" value="SLR6042 PROTEIN"/>
    <property type="match status" value="1"/>
</dbReference>
<dbReference type="InterPro" id="IPR058792">
    <property type="entry name" value="Beta-barrel_RND_2"/>
</dbReference>
<dbReference type="FunFam" id="2.40.420.20:FF:000006">
    <property type="entry name" value="RND family efflux transporter MFP subunit"/>
    <property type="match status" value="1"/>
</dbReference>
<evidence type="ECO:0000256" key="1">
    <source>
        <dbReference type="ARBA" id="ARBA00009477"/>
    </source>
</evidence>
<evidence type="ECO:0000256" key="4">
    <source>
        <dbReference type="ARBA" id="ARBA00043263"/>
    </source>
</evidence>
<evidence type="ECO:0000259" key="6">
    <source>
        <dbReference type="Pfam" id="PF25954"/>
    </source>
</evidence>
<comment type="similarity">
    <text evidence="1">Belongs to the membrane fusion protein (MFP) (TC 8.A.1) family.</text>
</comment>
<dbReference type="Pfam" id="PF25975">
    <property type="entry name" value="CzcB_C"/>
    <property type="match status" value="1"/>
</dbReference>
<dbReference type="Proteomes" id="UP000199400">
    <property type="component" value="Unassembled WGS sequence"/>
</dbReference>
<dbReference type="GO" id="GO:0015679">
    <property type="term" value="P:plasma membrane copper ion transport"/>
    <property type="evidence" value="ECO:0007669"/>
    <property type="project" value="TreeGrafter"/>
</dbReference>
<dbReference type="SUPFAM" id="SSF111369">
    <property type="entry name" value="HlyD-like secretion proteins"/>
    <property type="match status" value="1"/>
</dbReference>
<dbReference type="Gene3D" id="2.40.30.170">
    <property type="match status" value="1"/>
</dbReference>
<feature type="domain" description="CusB-like beta-barrel" evidence="6">
    <location>
        <begin position="248"/>
        <end position="324"/>
    </location>
</feature>
<dbReference type="STRING" id="54.SAMN02745121_00881"/>
<protein>
    <submittedName>
        <fullName evidence="9">Membrane fusion protein, cobalt-zinc-cadmium efflux system</fullName>
    </submittedName>
</protein>
<dbReference type="InterPro" id="IPR051909">
    <property type="entry name" value="MFP_Cation_Efflux"/>
</dbReference>
<keyword evidence="10" id="KW-1185">Reference proteome</keyword>
<evidence type="ECO:0000256" key="2">
    <source>
        <dbReference type="ARBA" id="ARBA00022448"/>
    </source>
</evidence>
<dbReference type="InterPro" id="IPR058647">
    <property type="entry name" value="BSH_CzcB-like"/>
</dbReference>
<dbReference type="PANTHER" id="PTHR30097">
    <property type="entry name" value="CATION EFFLUX SYSTEM PROTEIN CUSB"/>
    <property type="match status" value="1"/>
</dbReference>
<dbReference type="RefSeq" id="WP_096329393.1">
    <property type="nucleotide sequence ID" value="NZ_FOMX01000003.1"/>
</dbReference>
<gene>
    <name evidence="9" type="ORF">SAMN02745121_00881</name>
</gene>
<feature type="domain" description="CzcB-like C-terminal circularly permuted SH3-like" evidence="8">
    <location>
        <begin position="332"/>
        <end position="393"/>
    </location>
</feature>
<name>A0A1I1U9A8_9BACT</name>
<evidence type="ECO:0000259" key="8">
    <source>
        <dbReference type="Pfam" id="PF25975"/>
    </source>
</evidence>
<sequence>MSNSSEPGRASRWLILLDHARRWFVLMFVFAVATPLGCNHGEAAEADAATKPPELPYFEDGVIKLPEVFAEKAALQSTVVEMTEVSPVVHVTGVLEFDELRIAEVGSRISGRVKEVKVIEGTKVETGDVLATLDSAELGKAQAEISAVVAKAELAERDKERKRRLLQEGIASQRAADLASAEVSVASAELRAAKQRVQALGGGSSDKGALGVMSLTSPIEGDVVRVRVFRGQAVEPSYTAFTIADRSTLWVRLSVFEGEVINIRVGDSVEISSQVTPDEVLTGTVTFVSTVLDPVTRSAEVRVVVPNEAGKLRVGQAVNARIRPSAARKQALAIPRKAMVQVDGKPTVFVEVGERAVMPRTVEVGAQGPDLVEVKKGLEPGERIITEGVFALKSELFR</sequence>
<dbReference type="Pfam" id="PF25973">
    <property type="entry name" value="BSH_CzcB"/>
    <property type="match status" value="1"/>
</dbReference>
<comment type="function">
    <text evidence="5">CzcA and CzcB together would act in zinc efflux nearly as effectively as the complete czc efflux system (CzcABC). The CzcB protein is thought to funnel zinc cations to the CzcA transport protein.</text>
</comment>
<dbReference type="GO" id="GO:0016020">
    <property type="term" value="C:membrane"/>
    <property type="evidence" value="ECO:0007669"/>
    <property type="project" value="InterPro"/>
</dbReference>
<keyword evidence="3" id="KW-0862">Zinc</keyword>
<dbReference type="FunFam" id="2.40.30.170:FF:000010">
    <property type="entry name" value="Efflux RND transporter periplasmic adaptor subunit"/>
    <property type="match status" value="1"/>
</dbReference>
<dbReference type="OrthoDB" id="9806939at2"/>
<organism evidence="9 10">
    <name type="scientific">Nannocystis exedens</name>
    <dbReference type="NCBI Taxonomy" id="54"/>
    <lineage>
        <taxon>Bacteria</taxon>
        <taxon>Pseudomonadati</taxon>
        <taxon>Myxococcota</taxon>
        <taxon>Polyangia</taxon>
        <taxon>Nannocystales</taxon>
        <taxon>Nannocystaceae</taxon>
        <taxon>Nannocystis</taxon>
    </lineage>
</organism>
<proteinExistence type="inferred from homology"/>